<organism evidence="2">
    <name type="scientific">Fusobacterium nucleatum</name>
    <dbReference type="NCBI Taxonomy" id="851"/>
    <lineage>
        <taxon>Bacteria</taxon>
        <taxon>Fusobacteriati</taxon>
        <taxon>Fusobacteriota</taxon>
        <taxon>Fusobacteriia</taxon>
        <taxon>Fusobacteriales</taxon>
        <taxon>Fusobacteriaceae</taxon>
        <taxon>Fusobacterium</taxon>
    </lineage>
</organism>
<protein>
    <submittedName>
        <fullName evidence="2">Uncharacterized protein</fullName>
    </submittedName>
</protein>
<sequence length="801" mass="93599">MSKFYTLVHNIEKLKKEIEDIQKSDDEIKKEQENKTTEVGIVIQSAFNIFRSIDISSEIYQGKDDKDEIKNIYNICNQNYRKLTNELTHVNVKREELWKNIRDIQEYLSSLGILTENKTDYSEFTLENVEIPKLDKEISFLNNKLEVLERDARKNDVEYGKYEGTFTTIKNRVTNFFGSVKAERKLEAINIAQKKLYVTLRFYFDYYKDSLKLQNPYLEECIKIAKLYRESLNSLLDTIDKKILPFLEISNLFLKSLIIKELVKENKLNENMSLKDIESPKTIGNLKDTKYNIYYTFFENLFHLYTSIELAFKENILTNLMFFKKEIGEPEKLFKKRIVIDENGKERKEYEDKNMIQKEKNKYRKDYDEIGNAKEIDVDHTQALAQAKAYVKYLKEGGEKAIKEFYNSEDNFQMLGRTANQCKGDAKVFLKDENGNYVKDKDGNKIDITYKATPEQMTEAIVEKLEGGKNRDPKTTQKLKDEGILDENGKVKPGVKRKIKEGIKKSQDKKGEVTYKNINKAKVAKDAGKETVKQVGKMISGQLIYYLVPPIIYEIKKNLKNKNNEDSTLKNLKNSAEKIIEYVSSKIDKILANIFPNGIKKFLKNFFDIIIEIVKGALKKILKIAKQLLITVVDAIKILFDSSKSFLEKMDAILQLVAGIFVNIAIGILGEYIQKQFMIPEMFWFPLEMIIRIILSNFIMLLLKKLDLFGVNRKIKIEKVRMIFEEEREKADLELKEKLDNVNSNNQQIFEELNLELKGIQKNIQENNMFNVSIKNDVKRMFEIFGKELKMNKELNTFLGN</sequence>
<gene>
    <name evidence="2" type="ORF">DNF10_00400</name>
</gene>
<keyword evidence="1" id="KW-0812">Transmembrane</keyword>
<proteinExistence type="predicted"/>
<accession>A0A323TXN2</accession>
<comment type="caution">
    <text evidence="2">The sequence shown here is derived from an EMBL/GenBank/DDBJ whole genome shotgun (WGS) entry which is preliminary data.</text>
</comment>
<evidence type="ECO:0000313" key="2">
    <source>
        <dbReference type="EMBL" id="PZA05342.1"/>
    </source>
</evidence>
<feature type="transmembrane region" description="Helical" evidence="1">
    <location>
        <begin position="682"/>
        <end position="703"/>
    </location>
</feature>
<reference evidence="2" key="1">
    <citation type="submission" date="2018-06" db="EMBL/GenBank/DDBJ databases">
        <title>Sequence of the Fusobacterium nucleatum str. 12230 genome.</title>
        <authorList>
            <person name="Navarre W."/>
        </authorList>
    </citation>
    <scope>NUCLEOTIDE SEQUENCE [LARGE SCALE GENOMIC DNA]</scope>
    <source>
        <strain evidence="2">12230</strain>
    </source>
</reference>
<keyword evidence="1" id="KW-0472">Membrane</keyword>
<name>A0A323TXN2_FUSNU</name>
<dbReference type="EMBL" id="QKOC01000001">
    <property type="protein sequence ID" value="PZA05342.1"/>
    <property type="molecule type" value="Genomic_DNA"/>
</dbReference>
<feature type="transmembrane region" description="Helical" evidence="1">
    <location>
        <begin position="652"/>
        <end position="670"/>
    </location>
</feature>
<keyword evidence="1" id="KW-1133">Transmembrane helix</keyword>
<dbReference type="AlphaFoldDB" id="A0A323TXN2"/>
<evidence type="ECO:0000256" key="1">
    <source>
        <dbReference type="SAM" id="Phobius"/>
    </source>
</evidence>